<dbReference type="Ensembl" id="ENSOKIT00005078570.1">
    <property type="protein sequence ID" value="ENSOKIP00005073745.1"/>
    <property type="gene ID" value="ENSOKIG00005031835.1"/>
</dbReference>
<dbReference type="InterPro" id="IPR032402">
    <property type="entry name" value="AbLIM_anchor"/>
</dbReference>
<evidence type="ECO:0000259" key="2">
    <source>
        <dbReference type="Pfam" id="PF16182"/>
    </source>
</evidence>
<sequence>MLKCSAVFQRTYSDTDSPVPLVSNVDSPAPKRKSADEIIRSATFPAAHVPPLDDTSPSKSIHWSPCALSLALVALGSEGGRRWSREEEEEEALKRKQLQEEHINKIQSGLGKLIMKEENEKEQIRERSQSAQRYDPQQTNCDGDNSKTSSLPGYGRNGLHRVRSDASHIRYHNYLFTPTLKSNLLINVDGFPL</sequence>
<evidence type="ECO:0000313" key="4">
    <source>
        <dbReference type="Proteomes" id="UP000694557"/>
    </source>
</evidence>
<protein>
    <recommendedName>
        <fullName evidence="2">Putative adherens-junction anchoring domain-containing protein</fullName>
    </recommendedName>
</protein>
<dbReference type="GO" id="GO:0060271">
    <property type="term" value="P:cilium assembly"/>
    <property type="evidence" value="ECO:0007669"/>
    <property type="project" value="TreeGrafter"/>
</dbReference>
<dbReference type="Proteomes" id="UP000694557">
    <property type="component" value="Unassembled WGS sequence"/>
</dbReference>
<feature type="domain" description="Putative adherens-junction anchoring" evidence="2">
    <location>
        <begin position="29"/>
        <end position="172"/>
    </location>
</feature>
<reference evidence="3" key="1">
    <citation type="submission" date="2025-08" db="UniProtKB">
        <authorList>
            <consortium name="Ensembl"/>
        </authorList>
    </citation>
    <scope>IDENTIFICATION</scope>
</reference>
<dbReference type="GO" id="GO:0001725">
    <property type="term" value="C:stress fiber"/>
    <property type="evidence" value="ECO:0007669"/>
    <property type="project" value="TreeGrafter"/>
</dbReference>
<dbReference type="PANTHER" id="PTHR24213">
    <property type="entry name" value="ACTIN-BINDING LIM PROTEIN"/>
    <property type="match status" value="1"/>
</dbReference>
<feature type="compositionally biased region" description="Polar residues" evidence="1">
    <location>
        <begin position="129"/>
        <end position="151"/>
    </location>
</feature>
<accession>A0A8C7MRU2</accession>
<dbReference type="Pfam" id="PF16182">
    <property type="entry name" value="AbLIM_anchor"/>
    <property type="match status" value="1"/>
</dbReference>
<reference evidence="3" key="2">
    <citation type="submission" date="2025-09" db="UniProtKB">
        <authorList>
            <consortium name="Ensembl"/>
        </authorList>
    </citation>
    <scope>IDENTIFICATION</scope>
</reference>
<feature type="region of interest" description="Disordered" evidence="1">
    <location>
        <begin position="14"/>
        <end position="34"/>
    </location>
</feature>
<evidence type="ECO:0000313" key="3">
    <source>
        <dbReference type="Ensembl" id="ENSOKIP00005073745.1"/>
    </source>
</evidence>
<evidence type="ECO:0000256" key="1">
    <source>
        <dbReference type="SAM" id="MobiDB-lite"/>
    </source>
</evidence>
<dbReference type="GO" id="GO:0051015">
    <property type="term" value="F:actin filament binding"/>
    <property type="evidence" value="ECO:0007669"/>
    <property type="project" value="TreeGrafter"/>
</dbReference>
<organism evidence="3 4">
    <name type="scientific">Oncorhynchus kisutch</name>
    <name type="common">Coho salmon</name>
    <name type="synonym">Salmo kisutch</name>
    <dbReference type="NCBI Taxonomy" id="8019"/>
    <lineage>
        <taxon>Eukaryota</taxon>
        <taxon>Metazoa</taxon>
        <taxon>Chordata</taxon>
        <taxon>Craniata</taxon>
        <taxon>Vertebrata</taxon>
        <taxon>Euteleostomi</taxon>
        <taxon>Actinopterygii</taxon>
        <taxon>Neopterygii</taxon>
        <taxon>Teleostei</taxon>
        <taxon>Protacanthopterygii</taxon>
        <taxon>Salmoniformes</taxon>
        <taxon>Salmonidae</taxon>
        <taxon>Salmoninae</taxon>
        <taxon>Oncorhynchus</taxon>
    </lineage>
</organism>
<feature type="compositionally biased region" description="Basic and acidic residues" evidence="1">
    <location>
        <begin position="119"/>
        <end position="128"/>
    </location>
</feature>
<dbReference type="AlphaFoldDB" id="A0A8C7MRU2"/>
<dbReference type="GO" id="GO:0030032">
    <property type="term" value="P:lamellipodium assembly"/>
    <property type="evidence" value="ECO:0007669"/>
    <property type="project" value="TreeGrafter"/>
</dbReference>
<proteinExistence type="predicted"/>
<feature type="region of interest" description="Disordered" evidence="1">
    <location>
        <begin position="119"/>
        <end position="155"/>
    </location>
</feature>
<dbReference type="GeneTree" id="ENSGT00950000182850"/>
<dbReference type="InterPro" id="IPR051618">
    <property type="entry name" value="Actin-binding_LIM"/>
</dbReference>
<dbReference type="PANTHER" id="PTHR24213:SF18">
    <property type="entry name" value="ACTIN-BINDING LIM PROTEIN 1"/>
    <property type="match status" value="1"/>
</dbReference>
<keyword evidence="4" id="KW-1185">Reference proteome</keyword>
<name>A0A8C7MRU2_ONCKI</name>